<feature type="region of interest" description="Disordered" evidence="2">
    <location>
        <begin position="1"/>
        <end position="33"/>
    </location>
</feature>
<feature type="coiled-coil region" evidence="1">
    <location>
        <begin position="149"/>
        <end position="176"/>
    </location>
</feature>
<feature type="transmembrane region" description="Helical" evidence="3">
    <location>
        <begin position="42"/>
        <end position="63"/>
    </location>
</feature>
<dbReference type="PANTHER" id="PTHR30386:SF24">
    <property type="entry name" value="MULTIDRUG RESISTANCE EFFLUX PUMP"/>
    <property type="match status" value="1"/>
</dbReference>
<dbReference type="GO" id="GO:0055085">
    <property type="term" value="P:transmembrane transport"/>
    <property type="evidence" value="ECO:0007669"/>
    <property type="project" value="InterPro"/>
</dbReference>
<dbReference type="PANTHER" id="PTHR30386">
    <property type="entry name" value="MEMBRANE FUSION SUBUNIT OF EMRAB-TOLC MULTIDRUG EFFLUX PUMP"/>
    <property type="match status" value="1"/>
</dbReference>
<feature type="domain" description="Multidrug resistance protein MdtA-like alpha-helical hairpin" evidence="4">
    <location>
        <begin position="148"/>
        <end position="216"/>
    </location>
</feature>
<dbReference type="SUPFAM" id="SSF111369">
    <property type="entry name" value="HlyD-like secretion proteins"/>
    <property type="match status" value="3"/>
</dbReference>
<evidence type="ECO:0000259" key="6">
    <source>
        <dbReference type="Pfam" id="PF25954"/>
    </source>
</evidence>
<evidence type="ECO:0000256" key="3">
    <source>
        <dbReference type="SAM" id="Phobius"/>
    </source>
</evidence>
<keyword evidence="3" id="KW-1133">Transmembrane helix</keyword>
<dbReference type="Pfam" id="PF25917">
    <property type="entry name" value="BSH_RND"/>
    <property type="match status" value="1"/>
</dbReference>
<dbReference type="Pfam" id="PF25954">
    <property type="entry name" value="Beta-barrel_RND_2"/>
    <property type="match status" value="1"/>
</dbReference>
<protein>
    <submittedName>
        <fullName evidence="7">HlyD family secretion protein</fullName>
    </submittedName>
</protein>
<feature type="domain" description="Multidrug resistance protein MdtA-like barrel-sandwich hybrid" evidence="5">
    <location>
        <begin position="84"/>
        <end position="275"/>
    </location>
</feature>
<dbReference type="Gene3D" id="2.40.30.170">
    <property type="match status" value="1"/>
</dbReference>
<comment type="caution">
    <text evidence="7">The sequence shown here is derived from an EMBL/GenBank/DDBJ whole genome shotgun (WGS) entry which is preliminary data.</text>
</comment>
<dbReference type="EMBL" id="VLTJ01000010">
    <property type="protein sequence ID" value="TSH97404.1"/>
    <property type="molecule type" value="Genomic_DNA"/>
</dbReference>
<dbReference type="Gene3D" id="1.10.287.470">
    <property type="entry name" value="Helix hairpin bin"/>
    <property type="match status" value="2"/>
</dbReference>
<name>A0A556AWV1_9BURK</name>
<dbReference type="InterPro" id="IPR058624">
    <property type="entry name" value="MdtA-like_HH"/>
</dbReference>
<dbReference type="RefSeq" id="WP_143947359.1">
    <property type="nucleotide sequence ID" value="NZ_BAABMB010000001.1"/>
</dbReference>
<keyword evidence="8" id="KW-1185">Reference proteome</keyword>
<dbReference type="Gene3D" id="2.40.50.100">
    <property type="match status" value="1"/>
</dbReference>
<evidence type="ECO:0000256" key="1">
    <source>
        <dbReference type="SAM" id="Coils"/>
    </source>
</evidence>
<evidence type="ECO:0000256" key="2">
    <source>
        <dbReference type="SAM" id="MobiDB-lite"/>
    </source>
</evidence>
<evidence type="ECO:0000313" key="8">
    <source>
        <dbReference type="Proteomes" id="UP000318405"/>
    </source>
</evidence>
<feature type="domain" description="CusB-like beta-barrel" evidence="6">
    <location>
        <begin position="282"/>
        <end position="324"/>
    </location>
</feature>
<dbReference type="InterPro" id="IPR058792">
    <property type="entry name" value="Beta-barrel_RND_2"/>
</dbReference>
<dbReference type="InterPro" id="IPR058625">
    <property type="entry name" value="MdtA-like_BSH"/>
</dbReference>
<keyword evidence="1" id="KW-0175">Coiled coil</keyword>
<keyword evidence="3" id="KW-0812">Transmembrane</keyword>
<organism evidence="7 8">
    <name type="scientific">Verticiella sediminum</name>
    <dbReference type="NCBI Taxonomy" id="1247510"/>
    <lineage>
        <taxon>Bacteria</taxon>
        <taxon>Pseudomonadati</taxon>
        <taxon>Pseudomonadota</taxon>
        <taxon>Betaproteobacteria</taxon>
        <taxon>Burkholderiales</taxon>
        <taxon>Alcaligenaceae</taxon>
        <taxon>Verticiella</taxon>
    </lineage>
</organism>
<sequence>MSTTPATAAAVPPERPGDAPERAQPPAPEPIPKILKPHPRTVIVMALVALAGVLAILYAWQLWPFVSDVVSTDNAYVRGQITVLAPQVNGYVGEVAVQDFAQVRANDVLVRIDERIYRQRVAQAEAQVAAAHAGLDNVAQSLASGKATLASRQAELSSAQAEYQRARADEARVNELASRGSVSNRERDQIRAAARAAAAHVKQAEAAIDIARQDIAATEVSRGGREADVELAEATLRLARIDLDNTVIRAPRDGQVGEVGVRQGQYVAAGTQLVYLVPRQTWIVANYKETQTYAMRHGQPVRFAVDGLPGDTFRGCVERISPATGSEFSLLRPDNATGNFTKVVQRIPVRIAIDPDQPDVERLRPGMSVVTRVDTSVREPAGECGS</sequence>
<dbReference type="InterPro" id="IPR050739">
    <property type="entry name" value="MFP"/>
</dbReference>
<evidence type="ECO:0000313" key="7">
    <source>
        <dbReference type="EMBL" id="TSH97404.1"/>
    </source>
</evidence>
<accession>A0A556AWV1</accession>
<feature type="compositionally biased region" description="Low complexity" evidence="2">
    <location>
        <begin position="1"/>
        <end position="12"/>
    </location>
</feature>
<reference evidence="7 8" key="1">
    <citation type="submission" date="2019-07" db="EMBL/GenBank/DDBJ databases">
        <title>Qingshengfaniella alkalisoli gen. nov., sp. nov., isolated from saline soil.</title>
        <authorList>
            <person name="Xu L."/>
            <person name="Huang X.-X."/>
            <person name="Sun J.-Q."/>
        </authorList>
    </citation>
    <scope>NUCLEOTIDE SEQUENCE [LARGE SCALE GENOMIC DNA]</scope>
    <source>
        <strain evidence="7 8">DSM 27279</strain>
    </source>
</reference>
<dbReference type="OrthoDB" id="9811754at2"/>
<dbReference type="AlphaFoldDB" id="A0A556AWV1"/>
<evidence type="ECO:0000259" key="4">
    <source>
        <dbReference type="Pfam" id="PF25876"/>
    </source>
</evidence>
<evidence type="ECO:0000259" key="5">
    <source>
        <dbReference type="Pfam" id="PF25917"/>
    </source>
</evidence>
<dbReference type="Proteomes" id="UP000318405">
    <property type="component" value="Unassembled WGS sequence"/>
</dbReference>
<dbReference type="Pfam" id="PF25876">
    <property type="entry name" value="HH_MFP_RND"/>
    <property type="match status" value="1"/>
</dbReference>
<proteinExistence type="predicted"/>
<gene>
    <name evidence="7" type="ORF">FOZ76_06695</name>
</gene>
<keyword evidence="3" id="KW-0472">Membrane</keyword>